<evidence type="ECO:0000313" key="1">
    <source>
        <dbReference type="EMBL" id="MBC5769195.1"/>
    </source>
</evidence>
<dbReference type="RefSeq" id="WP_187013581.1">
    <property type="nucleotide sequence ID" value="NZ_JACOQI010000002.1"/>
</dbReference>
<dbReference type="Pfam" id="PF08780">
    <property type="entry name" value="NTase_sub_bind"/>
    <property type="match status" value="1"/>
</dbReference>
<reference evidence="1" key="1">
    <citation type="submission" date="2020-08" db="EMBL/GenBank/DDBJ databases">
        <title>Genome public.</title>
        <authorList>
            <person name="Liu C."/>
            <person name="Sun Q."/>
        </authorList>
    </citation>
    <scope>NUCLEOTIDE SEQUENCE</scope>
    <source>
        <strain evidence="1">BX15</strain>
    </source>
</reference>
<accession>A0A923MFP4</accession>
<dbReference type="NCBIfam" id="TIGR01987">
    <property type="entry name" value="HI0074"/>
    <property type="match status" value="1"/>
</dbReference>
<comment type="caution">
    <text evidence="1">The sequence shown here is derived from an EMBL/GenBank/DDBJ whole genome shotgun (WGS) entry which is preliminary data.</text>
</comment>
<dbReference type="SUPFAM" id="SSF81593">
    <property type="entry name" value="Nucleotidyltransferase substrate binding subunit/domain"/>
    <property type="match status" value="1"/>
</dbReference>
<sequence length="134" mass="15634">MKKFDNYRKNLDVLRLSDRQDLSNEFIISGIIDKFSIQFELGWKVLKELLTYEGINAAKTGSPREIIKQAYQYYPCIEEDVWLDMLSQRNNMAHIYDGNAAQALAQEIISRFIPAFETLEKSICERYADLLDTL</sequence>
<dbReference type="AlphaFoldDB" id="A0A923MFP4"/>
<keyword evidence="2" id="KW-1185">Reference proteome</keyword>
<gene>
    <name evidence="1" type="ORF">H8Z83_02395</name>
</gene>
<evidence type="ECO:0000313" key="2">
    <source>
        <dbReference type="Proteomes" id="UP000620327"/>
    </source>
</evidence>
<dbReference type="InterPro" id="IPR010235">
    <property type="entry name" value="HepT"/>
</dbReference>
<proteinExistence type="predicted"/>
<dbReference type="EMBL" id="JACOQI010000002">
    <property type="protein sequence ID" value="MBC5769195.1"/>
    <property type="molecule type" value="Genomic_DNA"/>
</dbReference>
<name>A0A923MFP4_9FIRM</name>
<dbReference type="Proteomes" id="UP000620327">
    <property type="component" value="Unassembled WGS sequence"/>
</dbReference>
<organism evidence="1 2">
    <name type="scientific">Dysosmobacter segnis</name>
    <dbReference type="NCBI Taxonomy" id="2763042"/>
    <lineage>
        <taxon>Bacteria</taxon>
        <taxon>Bacillati</taxon>
        <taxon>Bacillota</taxon>
        <taxon>Clostridia</taxon>
        <taxon>Eubacteriales</taxon>
        <taxon>Oscillospiraceae</taxon>
        <taxon>Dysosmobacter</taxon>
    </lineage>
</organism>
<dbReference type="Gene3D" id="1.20.120.330">
    <property type="entry name" value="Nucleotidyltransferases domain 2"/>
    <property type="match status" value="1"/>
</dbReference>
<protein>
    <submittedName>
        <fullName evidence="1">Nucleotidyltransferase substrate binding protein</fullName>
    </submittedName>
</protein>